<evidence type="ECO:0000256" key="1">
    <source>
        <dbReference type="SAM" id="MobiDB-lite"/>
    </source>
</evidence>
<comment type="caution">
    <text evidence="2">The sequence shown here is derived from an EMBL/GenBank/DDBJ whole genome shotgun (WGS) entry which is preliminary data.</text>
</comment>
<accession>A0A9W6YE95</accession>
<reference evidence="2" key="1">
    <citation type="submission" date="2023-04" db="EMBL/GenBank/DDBJ databases">
        <title>Phytophthora fragariaefolia NBRC 109709.</title>
        <authorList>
            <person name="Ichikawa N."/>
            <person name="Sato H."/>
            <person name="Tonouchi N."/>
        </authorList>
    </citation>
    <scope>NUCLEOTIDE SEQUENCE</scope>
    <source>
        <strain evidence="2">NBRC 109709</strain>
    </source>
</reference>
<protein>
    <submittedName>
        <fullName evidence="2">Unnamed protein product</fullName>
    </submittedName>
</protein>
<dbReference type="Proteomes" id="UP001165121">
    <property type="component" value="Unassembled WGS sequence"/>
</dbReference>
<evidence type="ECO:0000313" key="3">
    <source>
        <dbReference type="Proteomes" id="UP001165121"/>
    </source>
</evidence>
<name>A0A9W6YE95_9STRA</name>
<dbReference type="OrthoDB" id="125569at2759"/>
<proteinExistence type="predicted"/>
<sequence length="412" mass="46325">MEVLVAEDDAIVSLEEALAFIDGYDTTDFSYSDALGVAGLQIQSSTLDVYSQITPDELLTPKAPSAKPTGTKRSQRQRKESESASSQDENSSKKRRKNKFLPTNGLELNADLGDDGELAMPSDNLKPPSNWHEMAILQYRERLVSEKTNRRLKSILENQEKVNGTLSGLLQKRAVLNFVLSTQPTTEPSLLAADSPTEWADADSKAKILMELEEYVQRLYKKSNTAFRASAKSSAITCDMRIKDDVQRGKVLEFMITTPMSCSVEAASDILWKEVTSCRDFPHKAHNYIKASKPNSYEKNFIVSVRSPSGMLELNGLQYLQKFDEADQTIFVVAERIIHPDKKLHFRNDCWMTVSPSSTDAKGSVVEINYQLYLDRDESSQADPKDISYAQNVVLRSMGMLSESTFRYNKMH</sequence>
<dbReference type="EMBL" id="BSXT01006014">
    <property type="protein sequence ID" value="GMF61706.1"/>
    <property type="molecule type" value="Genomic_DNA"/>
</dbReference>
<gene>
    <name evidence="2" type="ORF">Pfra01_002684800</name>
</gene>
<dbReference type="AlphaFoldDB" id="A0A9W6YE95"/>
<feature type="region of interest" description="Disordered" evidence="1">
    <location>
        <begin position="58"/>
        <end position="126"/>
    </location>
</feature>
<evidence type="ECO:0000313" key="2">
    <source>
        <dbReference type="EMBL" id="GMF61706.1"/>
    </source>
</evidence>
<keyword evidence="3" id="KW-1185">Reference proteome</keyword>
<organism evidence="2 3">
    <name type="scientific">Phytophthora fragariaefolia</name>
    <dbReference type="NCBI Taxonomy" id="1490495"/>
    <lineage>
        <taxon>Eukaryota</taxon>
        <taxon>Sar</taxon>
        <taxon>Stramenopiles</taxon>
        <taxon>Oomycota</taxon>
        <taxon>Peronosporomycetes</taxon>
        <taxon>Peronosporales</taxon>
        <taxon>Peronosporaceae</taxon>
        <taxon>Phytophthora</taxon>
    </lineage>
</organism>